<dbReference type="EMBL" id="CAUJNA010002225">
    <property type="protein sequence ID" value="CAJ1391885.1"/>
    <property type="molecule type" value="Genomic_DNA"/>
</dbReference>
<gene>
    <name evidence="1" type="ORF">EVOR1521_LOCUS17134</name>
</gene>
<accession>A0AA36N638</accession>
<comment type="caution">
    <text evidence="1">The sequence shown here is derived from an EMBL/GenBank/DDBJ whole genome shotgun (WGS) entry which is preliminary data.</text>
</comment>
<dbReference type="Proteomes" id="UP001178507">
    <property type="component" value="Unassembled WGS sequence"/>
</dbReference>
<name>A0AA36N638_9DINO</name>
<evidence type="ECO:0000313" key="2">
    <source>
        <dbReference type="Proteomes" id="UP001178507"/>
    </source>
</evidence>
<sequence>MPLRFSEADLYSYLCHLRSSKAGASALQHTLEALGFLDGTAEFVHVGLNRTISGRCKGAARDSFLTKEPLKQKDPLLLVQVRALEELCMTASARDVSCCRWKDSQRI</sequence>
<protein>
    <submittedName>
        <fullName evidence="1">Uncharacterized protein</fullName>
    </submittedName>
</protein>
<evidence type="ECO:0000313" key="1">
    <source>
        <dbReference type="EMBL" id="CAJ1391885.1"/>
    </source>
</evidence>
<reference evidence="1" key="1">
    <citation type="submission" date="2023-08" db="EMBL/GenBank/DDBJ databases">
        <authorList>
            <person name="Chen Y."/>
            <person name="Shah S."/>
            <person name="Dougan E. K."/>
            <person name="Thang M."/>
            <person name="Chan C."/>
        </authorList>
    </citation>
    <scope>NUCLEOTIDE SEQUENCE</scope>
</reference>
<organism evidence="1 2">
    <name type="scientific">Effrenium voratum</name>
    <dbReference type="NCBI Taxonomy" id="2562239"/>
    <lineage>
        <taxon>Eukaryota</taxon>
        <taxon>Sar</taxon>
        <taxon>Alveolata</taxon>
        <taxon>Dinophyceae</taxon>
        <taxon>Suessiales</taxon>
        <taxon>Symbiodiniaceae</taxon>
        <taxon>Effrenium</taxon>
    </lineage>
</organism>
<dbReference type="AlphaFoldDB" id="A0AA36N638"/>
<keyword evidence="2" id="KW-1185">Reference proteome</keyword>
<proteinExistence type="predicted"/>